<protein>
    <submittedName>
        <fullName evidence="3">Tripartite-type tricarboxylate transporter receptor subunit TctC</fullName>
    </submittedName>
</protein>
<keyword evidence="4" id="KW-1185">Reference proteome</keyword>
<feature type="signal peptide" evidence="2">
    <location>
        <begin position="1"/>
        <end position="19"/>
    </location>
</feature>
<dbReference type="InterPro" id="IPR005064">
    <property type="entry name" value="BUG"/>
</dbReference>
<dbReference type="EMBL" id="QKYU01000015">
    <property type="protein sequence ID" value="PZW43656.1"/>
    <property type="molecule type" value="Genomic_DNA"/>
</dbReference>
<dbReference type="SUPFAM" id="SSF53850">
    <property type="entry name" value="Periplasmic binding protein-like II"/>
    <property type="match status" value="1"/>
</dbReference>
<dbReference type="Gene3D" id="3.40.190.150">
    <property type="entry name" value="Bordetella uptake gene, domain 1"/>
    <property type="match status" value="1"/>
</dbReference>
<dbReference type="PIRSF" id="PIRSF017082">
    <property type="entry name" value="YflP"/>
    <property type="match status" value="1"/>
</dbReference>
<keyword evidence="2" id="KW-0732">Signal</keyword>
<reference evidence="3 4" key="1">
    <citation type="submission" date="2018-06" db="EMBL/GenBank/DDBJ databases">
        <title>Genomic Encyclopedia of Archaeal and Bacterial Type Strains, Phase II (KMG-II): from individual species to whole genera.</title>
        <authorList>
            <person name="Goeker M."/>
        </authorList>
    </citation>
    <scope>NUCLEOTIDE SEQUENCE [LARGE SCALE GENOMIC DNA]</scope>
    <source>
        <strain evidence="3 4">DSM 24525</strain>
    </source>
</reference>
<keyword evidence="3" id="KW-0675">Receptor</keyword>
<dbReference type="Proteomes" id="UP000249688">
    <property type="component" value="Unassembled WGS sequence"/>
</dbReference>
<evidence type="ECO:0000313" key="3">
    <source>
        <dbReference type="EMBL" id="PZW43656.1"/>
    </source>
</evidence>
<evidence type="ECO:0000256" key="2">
    <source>
        <dbReference type="SAM" id="SignalP"/>
    </source>
</evidence>
<gene>
    <name evidence="3" type="ORF">C8P66_115121</name>
</gene>
<organism evidence="3 4">
    <name type="scientific">Humitalea rosea</name>
    <dbReference type="NCBI Taxonomy" id="990373"/>
    <lineage>
        <taxon>Bacteria</taxon>
        <taxon>Pseudomonadati</taxon>
        <taxon>Pseudomonadota</taxon>
        <taxon>Alphaproteobacteria</taxon>
        <taxon>Acetobacterales</taxon>
        <taxon>Roseomonadaceae</taxon>
        <taxon>Humitalea</taxon>
    </lineage>
</organism>
<dbReference type="InterPro" id="IPR042100">
    <property type="entry name" value="Bug_dom1"/>
</dbReference>
<sequence>MISRRAALALPLLATPALAQETWPSRPIRFVIPFAAGSATDLRARVFAEPLSRRLGQPVVVENKGGANGFLASEAVARARPDGQTFLFTANTTHASNPALFRTLPYDPIKDFEPVALLGTGVLLVVVNKDLPIHSMAEFTAASRARQGGLDVAWGSASSRVAAEMFRTMADVPMNLVAYRANPQGLTDVIAGNAQAMFLDTTTALPQVRAGRVRALAVSSRTRIGILPELPTVIEAAGLPEYEMLTWNGIFAPAGTPDAIVQRMSALLMEINAEPAIQERYAQEANTGLGMGAADFGRFVVADIARWRDVVAKAGIAVE</sequence>
<evidence type="ECO:0000313" key="4">
    <source>
        <dbReference type="Proteomes" id="UP000249688"/>
    </source>
</evidence>
<dbReference type="OrthoDB" id="7374750at2"/>
<proteinExistence type="inferred from homology"/>
<dbReference type="CDD" id="cd07012">
    <property type="entry name" value="PBP2_Bug_TTT"/>
    <property type="match status" value="1"/>
</dbReference>
<dbReference type="RefSeq" id="WP_111398922.1">
    <property type="nucleotide sequence ID" value="NZ_QKYU01000015.1"/>
</dbReference>
<dbReference type="AlphaFoldDB" id="A0A2W7I9S3"/>
<comment type="similarity">
    <text evidence="1">Belongs to the UPF0065 (bug) family.</text>
</comment>
<dbReference type="PANTHER" id="PTHR42928">
    <property type="entry name" value="TRICARBOXYLATE-BINDING PROTEIN"/>
    <property type="match status" value="1"/>
</dbReference>
<name>A0A2W7I9S3_9PROT</name>
<dbReference type="Pfam" id="PF03401">
    <property type="entry name" value="TctC"/>
    <property type="match status" value="1"/>
</dbReference>
<comment type="caution">
    <text evidence="3">The sequence shown here is derived from an EMBL/GenBank/DDBJ whole genome shotgun (WGS) entry which is preliminary data.</text>
</comment>
<accession>A0A2W7I9S3</accession>
<feature type="chain" id="PRO_5016073827" evidence="2">
    <location>
        <begin position="20"/>
        <end position="319"/>
    </location>
</feature>
<dbReference type="Gene3D" id="3.40.190.10">
    <property type="entry name" value="Periplasmic binding protein-like II"/>
    <property type="match status" value="1"/>
</dbReference>
<evidence type="ECO:0000256" key="1">
    <source>
        <dbReference type="ARBA" id="ARBA00006987"/>
    </source>
</evidence>
<dbReference type="PANTHER" id="PTHR42928:SF5">
    <property type="entry name" value="BLR1237 PROTEIN"/>
    <property type="match status" value="1"/>
</dbReference>